<keyword evidence="4" id="KW-1133">Transmembrane helix</keyword>
<reference evidence="5 6" key="1">
    <citation type="journal article" date="2023" name="BMC Biol.">
        <title>The compact genome of the sponge Oopsacas minuta (Hexactinellida) is lacking key metazoan core genes.</title>
        <authorList>
            <person name="Santini S."/>
            <person name="Schenkelaars Q."/>
            <person name="Jourda C."/>
            <person name="Duchesne M."/>
            <person name="Belahbib H."/>
            <person name="Rocher C."/>
            <person name="Selva M."/>
            <person name="Riesgo A."/>
            <person name="Vervoort M."/>
            <person name="Leys S.P."/>
            <person name="Kodjabachian L."/>
            <person name="Le Bivic A."/>
            <person name="Borchiellini C."/>
            <person name="Claverie J.M."/>
            <person name="Renard E."/>
        </authorList>
    </citation>
    <scope>NUCLEOTIDE SEQUENCE [LARGE SCALE GENOMIC DNA]</scope>
    <source>
        <strain evidence="5">SPO-2</strain>
    </source>
</reference>
<dbReference type="InterPro" id="IPR002110">
    <property type="entry name" value="Ankyrin_rpt"/>
</dbReference>
<dbReference type="Pfam" id="PF00023">
    <property type="entry name" value="Ank"/>
    <property type="match status" value="1"/>
</dbReference>
<evidence type="ECO:0000256" key="1">
    <source>
        <dbReference type="ARBA" id="ARBA00022737"/>
    </source>
</evidence>
<feature type="repeat" description="ANK" evidence="3">
    <location>
        <begin position="344"/>
        <end position="376"/>
    </location>
</feature>
<keyword evidence="4" id="KW-0812">Transmembrane</keyword>
<dbReference type="PANTHER" id="PTHR24198:SF165">
    <property type="entry name" value="ANKYRIN REPEAT-CONTAINING PROTEIN-RELATED"/>
    <property type="match status" value="1"/>
</dbReference>
<dbReference type="Proteomes" id="UP001165289">
    <property type="component" value="Unassembled WGS sequence"/>
</dbReference>
<organism evidence="5 6">
    <name type="scientific">Oopsacas minuta</name>
    <dbReference type="NCBI Taxonomy" id="111878"/>
    <lineage>
        <taxon>Eukaryota</taxon>
        <taxon>Metazoa</taxon>
        <taxon>Porifera</taxon>
        <taxon>Hexactinellida</taxon>
        <taxon>Hexasterophora</taxon>
        <taxon>Lyssacinosida</taxon>
        <taxon>Leucopsacidae</taxon>
        <taxon>Oopsacas</taxon>
    </lineage>
</organism>
<dbReference type="Pfam" id="PF12796">
    <property type="entry name" value="Ank_2"/>
    <property type="match status" value="2"/>
</dbReference>
<dbReference type="PANTHER" id="PTHR24198">
    <property type="entry name" value="ANKYRIN REPEAT AND PROTEIN KINASE DOMAIN-CONTAINING PROTEIN"/>
    <property type="match status" value="1"/>
</dbReference>
<feature type="transmembrane region" description="Helical" evidence="4">
    <location>
        <begin position="813"/>
        <end position="838"/>
    </location>
</feature>
<dbReference type="InterPro" id="IPR036770">
    <property type="entry name" value="Ankyrin_rpt-contain_sf"/>
</dbReference>
<feature type="transmembrane region" description="Helical" evidence="4">
    <location>
        <begin position="618"/>
        <end position="646"/>
    </location>
</feature>
<dbReference type="PROSITE" id="PS50088">
    <property type="entry name" value="ANK_REPEAT"/>
    <property type="match status" value="2"/>
</dbReference>
<evidence type="ECO:0000256" key="3">
    <source>
        <dbReference type="PROSITE-ProRule" id="PRU00023"/>
    </source>
</evidence>
<accession>A0AAV7JEY6</accession>
<feature type="transmembrane region" description="Helical" evidence="4">
    <location>
        <begin position="700"/>
        <end position="718"/>
    </location>
</feature>
<dbReference type="SMART" id="SM00248">
    <property type="entry name" value="ANK"/>
    <property type="match status" value="11"/>
</dbReference>
<dbReference type="EMBL" id="JAKMXF010000348">
    <property type="protein sequence ID" value="KAI6646984.1"/>
    <property type="molecule type" value="Genomic_DNA"/>
</dbReference>
<keyword evidence="2 3" id="KW-0040">ANK repeat</keyword>
<feature type="repeat" description="ANK" evidence="3">
    <location>
        <begin position="240"/>
        <end position="272"/>
    </location>
</feature>
<dbReference type="PROSITE" id="PS50297">
    <property type="entry name" value="ANK_REP_REGION"/>
    <property type="match status" value="1"/>
</dbReference>
<dbReference type="AlphaFoldDB" id="A0AAV7JEY6"/>
<keyword evidence="4" id="KW-0472">Membrane</keyword>
<evidence type="ECO:0000313" key="6">
    <source>
        <dbReference type="Proteomes" id="UP001165289"/>
    </source>
</evidence>
<proteinExistence type="predicted"/>
<feature type="transmembrane region" description="Helical" evidence="4">
    <location>
        <begin position="763"/>
        <end position="785"/>
    </location>
</feature>
<gene>
    <name evidence="5" type="ORF">LOD99_8983</name>
</gene>
<feature type="transmembrane region" description="Helical" evidence="4">
    <location>
        <begin position="725"/>
        <end position="743"/>
    </location>
</feature>
<dbReference type="Gene3D" id="1.25.40.20">
    <property type="entry name" value="Ankyrin repeat-containing domain"/>
    <property type="match status" value="2"/>
</dbReference>
<comment type="caution">
    <text evidence="5">The sequence shown here is derived from an EMBL/GenBank/DDBJ whole genome shotgun (WGS) entry which is preliminary data.</text>
</comment>
<protein>
    <submittedName>
        <fullName evidence="5">Serine/threonine-protein phosphatase 6 regulatory ankyrin repeat subunit A-like isoform X2</fullName>
    </submittedName>
</protein>
<feature type="transmembrane region" description="Helical" evidence="4">
    <location>
        <begin position="667"/>
        <end position="688"/>
    </location>
</feature>
<sequence length="961" mass="110199">MDDPKEKPQESVQKSGSGMDLVELIKSNISEIRTLMKNPELAKESGTKYYDLLYLAARYGSKELMKIIITEDFNEIEDGIFSQDECSILQLAVEENNENTFNVILNWIMDSKQERGHLLEGEYGDDCNTPLIQAYNNKNYNIIFELVRAGADPSITNNFVFNTLHYAALDDNIEAIQAIVDGAREGGEEAENKLQQARETTQKNSSGFTPLCIVAHRGYHQIGTALLEAKADPNLLLTESRLCPLNYAAQHGRIGLVRELVKYGASTDRTDTSKSILYSAVFGGNYDVTKFLLDECGCNANIYDWKGDTKKKPLCIAIEGGHISIIKLLLQHGVSAVESVYSHDHQRPIHVAILSKQRQALQILLENGANPDDKTAAGATPAQLAVANDASTLLPLLLSYGISFTKRDVYGNTLLHAIASEGAVRCAEFLLQYLADNYMDQIPKLLLEEKDARGRTPVDRAVDEANEAVLIEFFKHIQYDYFIQHPIIYHQLIEKNLFDALTALMDDSVSEKYLDVTLTPKFLDSVSSLEHSYPDDPLYDRFEPSFLHKLLDCPDPLVKYHPLVSIVVREKLRFYRWWYVLTFILYCFFLINLFYALTQASYLCDDMLWSYSDNLSKGRAFCEVCVILSVIIFTIDQILSFLSYWYRIHRKLLIIDGNNDKPDKINSFIYLSYIPILYWKLNRVFYHFFTAVFTWSQKNFVFLISLLSMFILIILRVVQSPFQWTFASITIILFAFSFIQNFRISSTFAPYTNCFLEILYCEIPKFSIVIFIFVLSSSFSGNIFLGRIHKSHSEITGETCNDRIGYEDISMKLAFVYLILGFLFILQMLNLLMAQAIIAYKSLIRKNKFDFDTQLVVEFELESNVAVLLGRKLRNWNPINELTISHDIWNVFRRTKLDQAQESDFISKRNTKLLERNYTQLKLDYEIIRDDMAEMKLTQEKTLAINVALEAKLDQLLKPSL</sequence>
<name>A0AAV7JEY6_9METZ</name>
<evidence type="ECO:0000313" key="5">
    <source>
        <dbReference type="EMBL" id="KAI6646984.1"/>
    </source>
</evidence>
<keyword evidence="1" id="KW-0677">Repeat</keyword>
<keyword evidence="6" id="KW-1185">Reference proteome</keyword>
<dbReference type="SUPFAM" id="SSF48403">
    <property type="entry name" value="Ankyrin repeat"/>
    <property type="match status" value="1"/>
</dbReference>
<evidence type="ECO:0000256" key="4">
    <source>
        <dbReference type="SAM" id="Phobius"/>
    </source>
</evidence>
<feature type="transmembrane region" description="Helical" evidence="4">
    <location>
        <begin position="577"/>
        <end position="598"/>
    </location>
</feature>
<evidence type="ECO:0000256" key="2">
    <source>
        <dbReference type="ARBA" id="ARBA00023043"/>
    </source>
</evidence>